<proteinExistence type="predicted"/>
<protein>
    <submittedName>
        <fullName evidence="1">Uncharacterized protein</fullName>
    </submittedName>
</protein>
<accession>A0A7S9IG95</accession>
<dbReference type="AlphaFoldDB" id="A0A7S9IG95"/>
<reference evidence="1 2" key="1">
    <citation type="journal article" date="2020" name="Nat. Commun.">
        <title>The structures of two archaeal type IV pili illuminate evolutionary relationships.</title>
        <authorList>
            <person name="Wang F."/>
            <person name="Baquero D.P."/>
            <person name="Su Z."/>
            <person name="Beltran L.C."/>
            <person name="Prangishvili D."/>
            <person name="Krupovic M."/>
            <person name="Egelman E.H."/>
        </authorList>
    </citation>
    <scope>NUCLEOTIDE SEQUENCE [LARGE SCALE GENOMIC DNA]</scope>
    <source>
        <strain evidence="1 2">POZ149</strain>
    </source>
</reference>
<dbReference type="Proteomes" id="UP000594632">
    <property type="component" value="Chromosome"/>
</dbReference>
<gene>
    <name evidence="1" type="ORF">HFC64_05080</name>
</gene>
<organism evidence="1 2">
    <name type="scientific">Saccharolobus solfataricus</name>
    <name type="common">Sulfolobus solfataricus</name>
    <dbReference type="NCBI Taxonomy" id="2287"/>
    <lineage>
        <taxon>Archaea</taxon>
        <taxon>Thermoproteota</taxon>
        <taxon>Thermoprotei</taxon>
        <taxon>Sulfolobales</taxon>
        <taxon>Sulfolobaceae</taxon>
        <taxon>Saccharolobus</taxon>
    </lineage>
</organism>
<evidence type="ECO:0000313" key="1">
    <source>
        <dbReference type="EMBL" id="QPG48578.1"/>
    </source>
</evidence>
<evidence type="ECO:0000313" key="2">
    <source>
        <dbReference type="Proteomes" id="UP000594632"/>
    </source>
</evidence>
<name>A0A7S9IG95_SACSO</name>
<dbReference type="EMBL" id="CP050869">
    <property type="protein sequence ID" value="QPG48578.1"/>
    <property type="molecule type" value="Genomic_DNA"/>
</dbReference>
<sequence>MKIGKDINFLAERVSIESFLEEAKGWANNISISKVLNDSLENAKLMIIDTIFTALISSYLQYSEGPHSIIP</sequence>